<gene>
    <name evidence="3" type="ORF">Tci_650994</name>
</gene>
<dbReference type="Pfam" id="PF03732">
    <property type="entry name" value="Retrotrans_gag"/>
    <property type="match status" value="1"/>
</dbReference>
<keyword evidence="3" id="KW-0548">Nucleotidyltransferase</keyword>
<organism evidence="3">
    <name type="scientific">Tanacetum cinerariifolium</name>
    <name type="common">Dalmatian daisy</name>
    <name type="synonym">Chrysanthemum cinerariifolium</name>
    <dbReference type="NCBI Taxonomy" id="118510"/>
    <lineage>
        <taxon>Eukaryota</taxon>
        <taxon>Viridiplantae</taxon>
        <taxon>Streptophyta</taxon>
        <taxon>Embryophyta</taxon>
        <taxon>Tracheophyta</taxon>
        <taxon>Spermatophyta</taxon>
        <taxon>Magnoliopsida</taxon>
        <taxon>eudicotyledons</taxon>
        <taxon>Gunneridae</taxon>
        <taxon>Pentapetalae</taxon>
        <taxon>asterids</taxon>
        <taxon>campanulids</taxon>
        <taxon>Asterales</taxon>
        <taxon>Asteraceae</taxon>
        <taxon>Asteroideae</taxon>
        <taxon>Anthemideae</taxon>
        <taxon>Anthemidinae</taxon>
        <taxon>Tanacetum</taxon>
    </lineage>
</organism>
<feature type="compositionally biased region" description="Polar residues" evidence="1">
    <location>
        <begin position="326"/>
        <end position="336"/>
    </location>
</feature>
<feature type="domain" description="Retrotransposon gag" evidence="2">
    <location>
        <begin position="179"/>
        <end position="277"/>
    </location>
</feature>
<feature type="region of interest" description="Disordered" evidence="1">
    <location>
        <begin position="310"/>
        <end position="340"/>
    </location>
</feature>
<feature type="compositionally biased region" description="Basic and acidic residues" evidence="1">
    <location>
        <begin position="310"/>
        <end position="325"/>
    </location>
</feature>
<sequence>MRALLLSISRRTDIPEADMPPWKKACLTTPAPKFEIRESSAAGATREAMYSREAWAFFMDRSSAIAAHVRTLKIQVAALITQTTSLQTQLTMALGRIKKMAPKKRTTRATPATATTATTTITNAQLQALIDRGVVAALAERDADRSKNGTEGVIGLTRWLEKIESVFQISNCTVACQVKFASCTLQGSALTWWNSHMRAVGQDVAYAMPWADLKRMITYKYCPRGEIQKLESEYWNLKVKGVDLLNYNHRFQELALMCDRMFPEESAKVERYIGGLPDMIHGSVKASKSQSMQEAIEFATEMMDKKMLTHAERQAEHKRKFDDTSRSTQHQQQPPKRNNVARAYTAGQGDRKHYRGTKTLCPKCNYHHDRPCAPSVPTVRRWVIWPVIVKADLLLPTTTTTTTTRTTTTTIIRRPKGQL</sequence>
<accession>A0A699K964</accession>
<dbReference type="GO" id="GO:0003964">
    <property type="term" value="F:RNA-directed DNA polymerase activity"/>
    <property type="evidence" value="ECO:0007669"/>
    <property type="project" value="UniProtKB-KW"/>
</dbReference>
<dbReference type="AlphaFoldDB" id="A0A699K964"/>
<evidence type="ECO:0000259" key="2">
    <source>
        <dbReference type="Pfam" id="PF03732"/>
    </source>
</evidence>
<evidence type="ECO:0000313" key="3">
    <source>
        <dbReference type="EMBL" id="GFA79022.1"/>
    </source>
</evidence>
<keyword evidence="3" id="KW-0695">RNA-directed DNA polymerase</keyword>
<dbReference type="InterPro" id="IPR005162">
    <property type="entry name" value="Retrotrans_gag_dom"/>
</dbReference>
<keyword evidence="3" id="KW-0808">Transferase</keyword>
<proteinExistence type="predicted"/>
<comment type="caution">
    <text evidence="3">The sequence shown here is derived from an EMBL/GenBank/DDBJ whole genome shotgun (WGS) entry which is preliminary data.</text>
</comment>
<protein>
    <submittedName>
        <fullName evidence="3">Reverse transcriptase domain-containing protein</fullName>
    </submittedName>
</protein>
<name>A0A699K964_TANCI</name>
<evidence type="ECO:0000256" key="1">
    <source>
        <dbReference type="SAM" id="MobiDB-lite"/>
    </source>
</evidence>
<reference evidence="3" key="1">
    <citation type="journal article" date="2019" name="Sci. Rep.">
        <title>Draft genome of Tanacetum cinerariifolium, the natural source of mosquito coil.</title>
        <authorList>
            <person name="Yamashiro T."/>
            <person name="Shiraishi A."/>
            <person name="Satake H."/>
            <person name="Nakayama K."/>
        </authorList>
    </citation>
    <scope>NUCLEOTIDE SEQUENCE</scope>
</reference>
<dbReference type="EMBL" id="BKCJ010488378">
    <property type="protein sequence ID" value="GFA79022.1"/>
    <property type="molecule type" value="Genomic_DNA"/>
</dbReference>